<protein>
    <recommendedName>
        <fullName evidence="4">Amidase domain-containing protein</fullName>
    </recommendedName>
</protein>
<dbReference type="PANTHER" id="PTHR46072:SF10">
    <property type="entry name" value="ACETAMIDASE"/>
    <property type="match status" value="1"/>
</dbReference>
<reference evidence="5 6" key="1">
    <citation type="submission" date="2018-02" db="EMBL/GenBank/DDBJ databases">
        <title>Genome sequence of the basidiomycete white-rot fungus Phlebia centrifuga.</title>
        <authorList>
            <person name="Granchi Z."/>
            <person name="Peng M."/>
            <person name="de Vries R.P."/>
            <person name="Hilden K."/>
            <person name="Makela M.R."/>
            <person name="Grigoriev I."/>
            <person name="Riley R."/>
        </authorList>
    </citation>
    <scope>NUCLEOTIDE SEQUENCE [LARGE SCALE GENOMIC DNA]</scope>
    <source>
        <strain evidence="5 6">FBCC195</strain>
    </source>
</reference>
<evidence type="ECO:0000313" key="5">
    <source>
        <dbReference type="EMBL" id="PSR71463.1"/>
    </source>
</evidence>
<dbReference type="Gene3D" id="3.90.1300.10">
    <property type="entry name" value="Amidase signature (AS) domain"/>
    <property type="match status" value="1"/>
</dbReference>
<dbReference type="PANTHER" id="PTHR46072">
    <property type="entry name" value="AMIDASE-RELATED-RELATED"/>
    <property type="match status" value="1"/>
</dbReference>
<sequence length="564" mass="61341">MFNFFSNPDHLAACEQKRQDILHKLTDYTPLYSKPLTDHDEEVLTYSLHELVSECGTKQLSPSAVLEAYGKRCLAAHAAINCLADLMFDEALATYSPGGPLSGVPVSLKDCVDIEGHDTTLGYSCNANRPVSVSAPIVRLLQDAGALLHVKTTVPTGLLSFETASDLFGETTNPYNPKFSPGGSTGGGAALLAYRGSMIEIATDLGGSTRFPPAACGLYGMKASAGRFPSYGCGTSVPGLEVIQLTSPIARSLDDLKEFWKRIIELRPWDYDHTCVSIPWRPVDFVLTGKPKWAVLWNDGLITPTPACTRALQSAVQALKQRGYEVVDFDGPSAVEGLKIGYPLAFADGGVSLVAPLRSSESINGAISLLVNISRLPLFIKNSVAAFMRWFSSPAGRNDVYADVLESIHPCTVSQERALIVRREEYRARWKKAMREQGIDFVLTVPHALPPMPRGGSGVATLISANYAFLYNVLDYAAGVVPVTFVDKDKDALPSNFQDTDMYRNLNDAERAVWSLYDASAMNGLPLAVQVVGGRFEEEKVLEGMKVLEAALRDTGRPFVQKEF</sequence>
<name>A0A2R6NGL3_9APHY</name>
<evidence type="ECO:0000313" key="6">
    <source>
        <dbReference type="Proteomes" id="UP000186601"/>
    </source>
</evidence>
<dbReference type="InterPro" id="IPR023631">
    <property type="entry name" value="Amidase_dom"/>
</dbReference>
<comment type="similarity">
    <text evidence="1">Belongs to the amidase family.</text>
</comment>
<dbReference type="EMBL" id="MLYV02001285">
    <property type="protein sequence ID" value="PSR71463.1"/>
    <property type="molecule type" value="Genomic_DNA"/>
</dbReference>
<dbReference type="OrthoDB" id="6428749at2759"/>
<feature type="active site" description="Acyl-ester intermediate" evidence="3">
    <location>
        <position position="208"/>
    </location>
</feature>
<dbReference type="AlphaFoldDB" id="A0A2R6NGL3"/>
<dbReference type="SUPFAM" id="SSF75304">
    <property type="entry name" value="Amidase signature (AS) enzymes"/>
    <property type="match status" value="1"/>
</dbReference>
<feature type="active site" description="Charge relay system" evidence="3">
    <location>
        <position position="184"/>
    </location>
</feature>
<evidence type="ECO:0000256" key="1">
    <source>
        <dbReference type="ARBA" id="ARBA00009199"/>
    </source>
</evidence>
<evidence type="ECO:0000259" key="4">
    <source>
        <dbReference type="Pfam" id="PF01425"/>
    </source>
</evidence>
<gene>
    <name evidence="5" type="ORF">PHLCEN_2v12730</name>
</gene>
<dbReference type="InterPro" id="IPR036928">
    <property type="entry name" value="AS_sf"/>
</dbReference>
<evidence type="ECO:0000256" key="2">
    <source>
        <dbReference type="ARBA" id="ARBA00022801"/>
    </source>
</evidence>
<comment type="caution">
    <text evidence="5">The sequence shown here is derived from an EMBL/GenBank/DDBJ whole genome shotgun (WGS) entry which is preliminary data.</text>
</comment>
<feature type="domain" description="Amidase" evidence="4">
    <location>
        <begin position="65"/>
        <end position="542"/>
    </location>
</feature>
<dbReference type="PIRSF" id="PIRSF001221">
    <property type="entry name" value="Amidase_fungi"/>
    <property type="match status" value="1"/>
</dbReference>
<evidence type="ECO:0000256" key="3">
    <source>
        <dbReference type="PIRSR" id="PIRSR001221-1"/>
    </source>
</evidence>
<dbReference type="Proteomes" id="UP000186601">
    <property type="component" value="Unassembled WGS sequence"/>
</dbReference>
<feature type="active site" description="Charge relay system" evidence="3">
    <location>
        <position position="109"/>
    </location>
</feature>
<keyword evidence="6" id="KW-1185">Reference proteome</keyword>
<dbReference type="STRING" id="98765.A0A2R6NGL3"/>
<accession>A0A2R6NGL3</accession>
<proteinExistence type="inferred from homology"/>
<keyword evidence="2" id="KW-0378">Hydrolase</keyword>
<dbReference type="Pfam" id="PF01425">
    <property type="entry name" value="Amidase"/>
    <property type="match status" value="1"/>
</dbReference>
<organism evidence="5 6">
    <name type="scientific">Hermanssonia centrifuga</name>
    <dbReference type="NCBI Taxonomy" id="98765"/>
    <lineage>
        <taxon>Eukaryota</taxon>
        <taxon>Fungi</taxon>
        <taxon>Dikarya</taxon>
        <taxon>Basidiomycota</taxon>
        <taxon>Agaricomycotina</taxon>
        <taxon>Agaricomycetes</taxon>
        <taxon>Polyporales</taxon>
        <taxon>Meruliaceae</taxon>
        <taxon>Hermanssonia</taxon>
    </lineage>
</organism>
<dbReference type="GO" id="GO:0016787">
    <property type="term" value="F:hydrolase activity"/>
    <property type="evidence" value="ECO:0007669"/>
    <property type="project" value="UniProtKB-KW"/>
</dbReference>